<evidence type="ECO:0000259" key="4">
    <source>
        <dbReference type="PROSITE" id="PS51891"/>
    </source>
</evidence>
<dbReference type="AlphaFoldDB" id="A0A6G1MRM3"/>
<proteinExistence type="inferred from homology"/>
<name>A0A6G1MRM3_ORBOL</name>
<organism evidence="7 9">
    <name type="scientific">Orbilia oligospora</name>
    <name type="common">Nematode-trapping fungus</name>
    <name type="synonym">Arthrobotrys oligospora</name>
    <dbReference type="NCBI Taxonomy" id="2813651"/>
    <lineage>
        <taxon>Eukaryota</taxon>
        <taxon>Fungi</taxon>
        <taxon>Dikarya</taxon>
        <taxon>Ascomycota</taxon>
        <taxon>Pezizomycotina</taxon>
        <taxon>Orbiliomycetes</taxon>
        <taxon>Orbiliales</taxon>
        <taxon>Orbiliaceae</taxon>
        <taxon>Orbilia</taxon>
    </lineage>
</organism>
<gene>
    <name evidence="7" type="ORF">TWF106_004000</name>
    <name evidence="8" type="ORF">TWF191_004170</name>
    <name evidence="6" type="ORF">TWF679_002967</name>
    <name evidence="5" type="ORF">TWF788_008089</name>
</gene>
<dbReference type="Gene3D" id="2.170.150.70">
    <property type="match status" value="1"/>
</dbReference>
<evidence type="ECO:0000313" key="9">
    <source>
        <dbReference type="Proteomes" id="UP000472727"/>
    </source>
</evidence>
<keyword evidence="3" id="KW-0862">Zinc</keyword>
<dbReference type="OrthoDB" id="2993351at2759"/>
<evidence type="ECO:0000313" key="7">
    <source>
        <dbReference type="EMBL" id="KAF3199125.1"/>
    </source>
</evidence>
<accession>A0A6G1MRM3</accession>
<evidence type="ECO:0000256" key="1">
    <source>
        <dbReference type="ARBA" id="ARBA00005495"/>
    </source>
</evidence>
<dbReference type="InterPro" id="IPR006913">
    <property type="entry name" value="CENP-V/GFA"/>
</dbReference>
<sequence>MPVDSASYEGDAEIVIHNGKCHCGLVQIAFEAPPDLIFDECNCSICYKLGLIGVDIPASRLVKFEGKQYLKEYTFNKKIAKHWFCDRCGASPLHVPRSNPNGYSIHLRCLDKSTLRSYKIVPFDGENWESTISREKAARDEALQRISNQQ</sequence>
<dbReference type="EMBL" id="JAABOE010000049">
    <property type="protein sequence ID" value="KAF3176209.1"/>
    <property type="molecule type" value="Genomic_DNA"/>
</dbReference>
<protein>
    <recommendedName>
        <fullName evidence="4">CENP-V/GFA domain-containing protein</fullName>
    </recommendedName>
</protein>
<dbReference type="Proteomes" id="UP000472727">
    <property type="component" value="Unassembled WGS sequence"/>
</dbReference>
<evidence type="ECO:0000256" key="2">
    <source>
        <dbReference type="ARBA" id="ARBA00022723"/>
    </source>
</evidence>
<evidence type="ECO:0000313" key="11">
    <source>
        <dbReference type="Proteomes" id="UP000483672"/>
    </source>
</evidence>
<feature type="domain" description="CENP-V/GFA" evidence="4">
    <location>
        <begin position="17"/>
        <end position="129"/>
    </location>
</feature>
<dbReference type="EMBL" id="WIPF01000201">
    <property type="protein sequence ID" value="KAF3200063.1"/>
    <property type="molecule type" value="Genomic_DNA"/>
</dbReference>
<comment type="caution">
    <text evidence="7">The sequence shown here is derived from an EMBL/GenBank/DDBJ whole genome shotgun (WGS) entry which is preliminary data.</text>
</comment>
<dbReference type="Proteomes" id="UP000483672">
    <property type="component" value="Unassembled WGS sequence"/>
</dbReference>
<dbReference type="EMBL" id="WIWS01000192">
    <property type="protein sequence ID" value="KAF3199125.1"/>
    <property type="molecule type" value="Genomic_DNA"/>
</dbReference>
<evidence type="ECO:0000256" key="3">
    <source>
        <dbReference type="ARBA" id="ARBA00022833"/>
    </source>
</evidence>
<dbReference type="EMBL" id="WIWT01000159">
    <property type="protein sequence ID" value="KAF3197568.1"/>
    <property type="molecule type" value="Genomic_DNA"/>
</dbReference>
<evidence type="ECO:0000313" key="8">
    <source>
        <dbReference type="EMBL" id="KAF3200063.1"/>
    </source>
</evidence>
<keyword evidence="2" id="KW-0479">Metal-binding</keyword>
<dbReference type="InterPro" id="IPR011057">
    <property type="entry name" value="Mss4-like_sf"/>
</dbReference>
<dbReference type="GO" id="GO:0016846">
    <property type="term" value="F:carbon-sulfur lyase activity"/>
    <property type="evidence" value="ECO:0007669"/>
    <property type="project" value="InterPro"/>
</dbReference>
<dbReference type="Proteomes" id="UP000479691">
    <property type="component" value="Unassembled WGS sequence"/>
</dbReference>
<dbReference type="PANTHER" id="PTHR28620">
    <property type="entry name" value="CENTROMERE PROTEIN V"/>
    <property type="match status" value="1"/>
</dbReference>
<dbReference type="PROSITE" id="PS51891">
    <property type="entry name" value="CENP_V_GFA"/>
    <property type="match status" value="1"/>
</dbReference>
<evidence type="ECO:0000313" key="10">
    <source>
        <dbReference type="Proteomes" id="UP000479691"/>
    </source>
</evidence>
<dbReference type="SUPFAM" id="SSF51316">
    <property type="entry name" value="Mss4-like"/>
    <property type="match status" value="1"/>
</dbReference>
<dbReference type="Proteomes" id="UP000614610">
    <property type="component" value="Unassembled WGS sequence"/>
</dbReference>
<comment type="similarity">
    <text evidence="1">Belongs to the Gfa family.</text>
</comment>
<reference evidence="9 10" key="1">
    <citation type="submission" date="2019-06" db="EMBL/GenBank/DDBJ databases">
        <authorList>
            <person name="Palmer J.M."/>
        </authorList>
    </citation>
    <scope>NUCLEOTIDE SEQUENCE [LARGE SCALE GENOMIC DNA]</scope>
    <source>
        <strain evidence="7 9">TWF106</strain>
        <strain evidence="8 11">TWF191</strain>
        <strain evidence="6">TWF679</strain>
        <strain evidence="5 10">TWF788</strain>
    </source>
</reference>
<dbReference type="InterPro" id="IPR052355">
    <property type="entry name" value="CENP-V-like"/>
</dbReference>
<dbReference type="PANTHER" id="PTHR28620:SF1">
    <property type="entry name" value="CENP-V_GFA DOMAIN-CONTAINING PROTEIN"/>
    <property type="match status" value="1"/>
</dbReference>
<dbReference type="Pfam" id="PF04828">
    <property type="entry name" value="GFA"/>
    <property type="match status" value="1"/>
</dbReference>
<dbReference type="GO" id="GO:0046872">
    <property type="term" value="F:metal ion binding"/>
    <property type="evidence" value="ECO:0007669"/>
    <property type="project" value="UniProtKB-KW"/>
</dbReference>
<evidence type="ECO:0000313" key="6">
    <source>
        <dbReference type="EMBL" id="KAF3197568.1"/>
    </source>
</evidence>
<evidence type="ECO:0000313" key="5">
    <source>
        <dbReference type="EMBL" id="KAF3176209.1"/>
    </source>
</evidence>